<dbReference type="AlphaFoldDB" id="A0A9D4TWT4"/>
<keyword evidence="7" id="KW-0520">NAD</keyword>
<evidence type="ECO:0000313" key="11">
    <source>
        <dbReference type="Proteomes" id="UP001055712"/>
    </source>
</evidence>
<dbReference type="SUPFAM" id="SSF52467">
    <property type="entry name" value="DHS-like NAD/FAD-binding domain"/>
    <property type="match status" value="1"/>
</dbReference>
<gene>
    <name evidence="10" type="ORF">D9Q98_006018</name>
</gene>
<evidence type="ECO:0000256" key="8">
    <source>
        <dbReference type="ARBA" id="ARBA00023256"/>
    </source>
</evidence>
<comment type="cofactor">
    <cofactor evidence="2">
        <name>NAD(+)</name>
        <dbReference type="ChEBI" id="CHEBI:57540"/>
    </cofactor>
</comment>
<evidence type="ECO:0000256" key="7">
    <source>
        <dbReference type="ARBA" id="ARBA00023027"/>
    </source>
</evidence>
<dbReference type="NCBIfam" id="TIGR00321">
    <property type="entry name" value="dhys"/>
    <property type="match status" value="1"/>
</dbReference>
<dbReference type="GO" id="GO:0005737">
    <property type="term" value="C:cytoplasm"/>
    <property type="evidence" value="ECO:0007669"/>
    <property type="project" value="TreeGrafter"/>
</dbReference>
<keyword evidence="11" id="KW-1185">Reference proteome</keyword>
<dbReference type="Proteomes" id="UP001055712">
    <property type="component" value="Unassembled WGS sequence"/>
</dbReference>
<reference evidence="10" key="1">
    <citation type="journal article" date="2019" name="Plant J.">
        <title>Chlorella vulgaris genome assembly and annotation reveals the molecular basis for metabolic acclimation to high light conditions.</title>
        <authorList>
            <person name="Cecchin M."/>
            <person name="Marcolungo L."/>
            <person name="Rossato M."/>
            <person name="Girolomoni L."/>
            <person name="Cosentino E."/>
            <person name="Cuine S."/>
            <person name="Li-Beisson Y."/>
            <person name="Delledonne M."/>
            <person name="Ballottari M."/>
        </authorList>
    </citation>
    <scope>NUCLEOTIDE SEQUENCE</scope>
    <source>
        <strain evidence="10">211/11P</strain>
    </source>
</reference>
<comment type="similarity">
    <text evidence="4">Belongs to the deoxyhypusine synthase family.</text>
</comment>
<dbReference type="InterPro" id="IPR002773">
    <property type="entry name" value="Deoxyhypusine_synthase"/>
</dbReference>
<evidence type="ECO:0000256" key="4">
    <source>
        <dbReference type="ARBA" id="ARBA00009892"/>
    </source>
</evidence>
<dbReference type="EMBL" id="SIDB01000002">
    <property type="protein sequence ID" value="KAI3436601.1"/>
    <property type="molecule type" value="Genomic_DNA"/>
</dbReference>
<dbReference type="PANTHER" id="PTHR11703">
    <property type="entry name" value="DEOXYHYPUSINE SYNTHASE"/>
    <property type="match status" value="1"/>
</dbReference>
<evidence type="ECO:0000256" key="5">
    <source>
        <dbReference type="ARBA" id="ARBA00012683"/>
    </source>
</evidence>
<feature type="region of interest" description="Disordered" evidence="9">
    <location>
        <begin position="363"/>
        <end position="392"/>
    </location>
</feature>
<comment type="catalytic activity">
    <reaction evidence="1">
        <text>[eIF5A protein]-L-lysine + spermidine = [eIF5A protein]-deoxyhypusine + propane-1,3-diamine</text>
        <dbReference type="Rhea" id="RHEA:33299"/>
        <dbReference type="Rhea" id="RHEA-COMP:10143"/>
        <dbReference type="Rhea" id="RHEA-COMP:10144"/>
        <dbReference type="ChEBI" id="CHEBI:29969"/>
        <dbReference type="ChEBI" id="CHEBI:57484"/>
        <dbReference type="ChEBI" id="CHEBI:57834"/>
        <dbReference type="ChEBI" id="CHEBI:82657"/>
        <dbReference type="EC" id="2.5.1.46"/>
    </reaction>
</comment>
<dbReference type="Pfam" id="PF01916">
    <property type="entry name" value="DS"/>
    <property type="match status" value="1"/>
</dbReference>
<reference evidence="10" key="2">
    <citation type="submission" date="2020-11" db="EMBL/GenBank/DDBJ databases">
        <authorList>
            <person name="Cecchin M."/>
            <person name="Marcolungo L."/>
            <person name="Rossato M."/>
            <person name="Girolomoni L."/>
            <person name="Cosentino E."/>
            <person name="Cuine S."/>
            <person name="Li-Beisson Y."/>
            <person name="Delledonne M."/>
            <person name="Ballottari M."/>
        </authorList>
    </citation>
    <scope>NUCLEOTIDE SEQUENCE</scope>
    <source>
        <strain evidence="10">211/11P</strain>
        <tissue evidence="10">Whole cell</tissue>
    </source>
</reference>
<comment type="pathway">
    <text evidence="3">Protein modification; eIF5A hypusination.</text>
</comment>
<evidence type="ECO:0000313" key="10">
    <source>
        <dbReference type="EMBL" id="KAI3436601.1"/>
    </source>
</evidence>
<evidence type="ECO:0000256" key="9">
    <source>
        <dbReference type="SAM" id="MobiDB-lite"/>
    </source>
</evidence>
<evidence type="ECO:0000256" key="3">
    <source>
        <dbReference type="ARBA" id="ARBA00005041"/>
    </source>
</evidence>
<organism evidence="10 11">
    <name type="scientific">Chlorella vulgaris</name>
    <name type="common">Green alga</name>
    <dbReference type="NCBI Taxonomy" id="3077"/>
    <lineage>
        <taxon>Eukaryota</taxon>
        <taxon>Viridiplantae</taxon>
        <taxon>Chlorophyta</taxon>
        <taxon>core chlorophytes</taxon>
        <taxon>Trebouxiophyceae</taxon>
        <taxon>Chlorellales</taxon>
        <taxon>Chlorellaceae</taxon>
        <taxon>Chlorella clade</taxon>
        <taxon>Chlorella</taxon>
    </lineage>
</organism>
<dbReference type="InterPro" id="IPR036982">
    <property type="entry name" value="Deoxyhypusine_synthase_sf"/>
</dbReference>
<keyword evidence="8" id="KW-0386">Hypusine biosynthesis</keyword>
<evidence type="ECO:0000256" key="1">
    <source>
        <dbReference type="ARBA" id="ARBA00000952"/>
    </source>
</evidence>
<dbReference type="FunFam" id="3.40.910.10:FF:000001">
    <property type="entry name" value="Probable deoxyhypusine synthase"/>
    <property type="match status" value="1"/>
</dbReference>
<dbReference type="PANTHER" id="PTHR11703:SF0">
    <property type="entry name" value="DEOXYHYPUSINE SYNTHASE"/>
    <property type="match status" value="1"/>
</dbReference>
<dbReference type="EC" id="2.5.1.46" evidence="5"/>
<sequence>MTAPAGAVPAAATQAVLVPSEDLPADAVTIRGYDFNDGLDLDALLESMLRTGLQATALGQAINEINRMIRWRLSDEPLLPPDDEQHPDPAERAAIRCKIFLGYTSNLVSAGVREHIRYLVQNRMVDVVVTTAGGVEEDYIKCMAPTYVGDFQLRGADLRKRGLNRIGNMLVPNSNYCKFEDWVIPILDAMLEEQQRDGMLWTPSRMIARLGKEINHPDSIYYWAWKNDIPVFCPALTDGSLGDMLFFHTYKNPGLVLDIVQDIRLMNDHAMKAAPRKTGVIILGGGVPKHHICNANLMRNGADFAVFVNTAQEFDGSDSGARPDEAVSWGKIRADAQPVKVYGDASIIFPLILSQTFARHWGKEPGAAQADEQAADRQADQSANGGSGPTAQ</sequence>
<accession>A0A9D4TWT4</accession>
<proteinExistence type="inferred from homology"/>
<dbReference type="InterPro" id="IPR029035">
    <property type="entry name" value="DHS-like_NAD/FAD-binding_dom"/>
</dbReference>
<protein>
    <recommendedName>
        <fullName evidence="5">deoxyhypusine synthase</fullName>
        <ecNumber evidence="5">2.5.1.46</ecNumber>
    </recommendedName>
</protein>
<dbReference type="Gene3D" id="3.40.910.10">
    <property type="entry name" value="Deoxyhypusine synthase"/>
    <property type="match status" value="1"/>
</dbReference>
<dbReference type="GO" id="GO:0034038">
    <property type="term" value="F:deoxyhypusine synthase activity"/>
    <property type="evidence" value="ECO:0007669"/>
    <property type="project" value="UniProtKB-EC"/>
</dbReference>
<name>A0A9D4TWT4_CHLVU</name>
<dbReference type="OrthoDB" id="294378at2759"/>
<keyword evidence="6" id="KW-0808">Transferase</keyword>
<evidence type="ECO:0000256" key="6">
    <source>
        <dbReference type="ARBA" id="ARBA00022679"/>
    </source>
</evidence>
<evidence type="ECO:0000256" key="2">
    <source>
        <dbReference type="ARBA" id="ARBA00001911"/>
    </source>
</evidence>
<comment type="caution">
    <text evidence="10">The sequence shown here is derived from an EMBL/GenBank/DDBJ whole genome shotgun (WGS) entry which is preliminary data.</text>
</comment>